<gene>
    <name evidence="2" type="primary">Acey_s0003.g1305</name>
    <name evidence="2" type="synonym">Acey-F49E12.8</name>
    <name evidence="2" type="ORF">Y032_0003g1305</name>
</gene>
<dbReference type="OrthoDB" id="5826048at2759"/>
<proteinExistence type="predicted"/>
<protein>
    <recommendedName>
        <fullName evidence="4">OCRE domain-containing protein</fullName>
    </recommendedName>
</protein>
<evidence type="ECO:0008006" key="4">
    <source>
        <dbReference type="Google" id="ProtNLM"/>
    </source>
</evidence>
<dbReference type="EMBL" id="JARK01001339">
    <property type="protein sequence ID" value="EYC31915.1"/>
    <property type="molecule type" value="Genomic_DNA"/>
</dbReference>
<organism evidence="2 3">
    <name type="scientific">Ancylostoma ceylanicum</name>
    <dbReference type="NCBI Taxonomy" id="53326"/>
    <lineage>
        <taxon>Eukaryota</taxon>
        <taxon>Metazoa</taxon>
        <taxon>Ecdysozoa</taxon>
        <taxon>Nematoda</taxon>
        <taxon>Chromadorea</taxon>
        <taxon>Rhabditida</taxon>
        <taxon>Rhabditina</taxon>
        <taxon>Rhabditomorpha</taxon>
        <taxon>Strongyloidea</taxon>
        <taxon>Ancylostomatidae</taxon>
        <taxon>Ancylostomatinae</taxon>
        <taxon>Ancylostoma</taxon>
    </lineage>
</organism>
<dbReference type="Proteomes" id="UP000024635">
    <property type="component" value="Unassembled WGS sequence"/>
</dbReference>
<feature type="region of interest" description="Disordered" evidence="1">
    <location>
        <begin position="1"/>
        <end position="68"/>
    </location>
</feature>
<keyword evidence="3" id="KW-1185">Reference proteome</keyword>
<dbReference type="AlphaFoldDB" id="A0A016VWW8"/>
<evidence type="ECO:0000313" key="3">
    <source>
        <dbReference type="Proteomes" id="UP000024635"/>
    </source>
</evidence>
<sequence length="215" mass="24289">MHARARKERQSCSAPASRSAHQSDQVRSALVEESPIFIKETRLRTSDGPSSEKSRMVKLTQNGKLSSHKAEPIRMHGGLDKKQVSGCDDDLELSMLRSIACSSSIGGDATPSRLARLHEHEYEDQSDSEQTSNGTSTWNDYDAFWKGRRARSAGFRGNTVRDMESRLAGFRHEKMKSSSSRESNDDRLNGLVYDPDFDCYYNPVTDQYYRLQPES</sequence>
<comment type="caution">
    <text evidence="2">The sequence shown here is derived from an EMBL/GenBank/DDBJ whole genome shotgun (WGS) entry which is preliminary data.</text>
</comment>
<feature type="compositionally biased region" description="Basic and acidic residues" evidence="1">
    <location>
        <begin position="39"/>
        <end position="55"/>
    </location>
</feature>
<name>A0A016VWW8_9BILA</name>
<evidence type="ECO:0000313" key="2">
    <source>
        <dbReference type="EMBL" id="EYC31915.1"/>
    </source>
</evidence>
<feature type="compositionally biased region" description="Polar residues" evidence="1">
    <location>
        <begin position="11"/>
        <end position="26"/>
    </location>
</feature>
<reference evidence="3" key="1">
    <citation type="journal article" date="2015" name="Nat. Genet.">
        <title>The genome and transcriptome of the zoonotic hookworm Ancylostoma ceylanicum identify infection-specific gene families.</title>
        <authorList>
            <person name="Schwarz E.M."/>
            <person name="Hu Y."/>
            <person name="Antoshechkin I."/>
            <person name="Miller M.M."/>
            <person name="Sternberg P.W."/>
            <person name="Aroian R.V."/>
        </authorList>
    </citation>
    <scope>NUCLEOTIDE SEQUENCE</scope>
    <source>
        <strain evidence="3">HY135</strain>
    </source>
</reference>
<evidence type="ECO:0000256" key="1">
    <source>
        <dbReference type="SAM" id="MobiDB-lite"/>
    </source>
</evidence>
<accession>A0A016VWW8</accession>